<dbReference type="RefSeq" id="WP_146789747.1">
    <property type="nucleotide sequence ID" value="NZ_BAABIO010000003.1"/>
</dbReference>
<dbReference type="GO" id="GO:0009636">
    <property type="term" value="P:response to toxic substance"/>
    <property type="evidence" value="ECO:0007669"/>
    <property type="project" value="TreeGrafter"/>
</dbReference>
<dbReference type="InterPro" id="IPR025962">
    <property type="entry name" value="SdpI/YhfL"/>
</dbReference>
<protein>
    <submittedName>
        <fullName evidence="3">DUF1648 domain-containing protein</fullName>
    </submittedName>
</protein>
<keyword evidence="1" id="KW-0812">Transmembrane</keyword>
<feature type="transmembrane region" description="Helical" evidence="1">
    <location>
        <begin position="5"/>
        <end position="25"/>
    </location>
</feature>
<reference evidence="3 4" key="1">
    <citation type="journal article" date="2015" name="Int. J. Syst. Evol. Microbiol.">
        <title>Flavisolibacter ginsenosidimutans sp. nov., with ginsenoside-converting activity isolated from soil used for cultivating ginseng.</title>
        <authorList>
            <person name="Zhao Y."/>
            <person name="Liu Q."/>
            <person name="Kang M.S."/>
            <person name="Jin F."/>
            <person name="Yu H."/>
            <person name="Im W.T."/>
        </authorList>
    </citation>
    <scope>NUCLEOTIDE SEQUENCE [LARGE SCALE GENOMIC DNA]</scope>
    <source>
        <strain evidence="3 4">Gsoil 636</strain>
    </source>
</reference>
<gene>
    <name evidence="3" type="ORF">FSB75_16520</name>
</gene>
<dbReference type="PANTHER" id="PTHR37810:SF5">
    <property type="entry name" value="IMMUNITY PROTEIN SDPI"/>
    <property type="match status" value="1"/>
</dbReference>
<feature type="domain" description="DUF1648" evidence="2">
    <location>
        <begin position="12"/>
        <end position="57"/>
    </location>
</feature>
<dbReference type="PIRSF" id="PIRSF038959">
    <property type="entry name" value="SdpI"/>
    <property type="match status" value="1"/>
</dbReference>
<dbReference type="InterPro" id="IPR026272">
    <property type="entry name" value="SdpI"/>
</dbReference>
<feature type="transmembrane region" description="Helical" evidence="1">
    <location>
        <begin position="51"/>
        <end position="70"/>
    </location>
</feature>
<dbReference type="KEGG" id="fgg:FSB75_16520"/>
<feature type="transmembrane region" description="Helical" evidence="1">
    <location>
        <begin position="116"/>
        <end position="135"/>
    </location>
</feature>
<sequence length="215" mass="24273">MKKNLLPWIVVLVALLPAVYLLLIWPSMPQTVPVHFGADMKPDRLGDKDELWLTTGILAVVSIVVYFLLINLHRFDPKRKDAAQSATFQKLAGGTVIFIAALNFLILNSAKGGTTIQSFLFPLLGLMFAFIGNYMNHIKPNYFAGIRLPWTLNNDENWRRTHQLGGKLWFAGGLLIAVVCLFLKPPASFIFFIVVIVVMVFIPVVYSYRLYKKGF</sequence>
<dbReference type="EMBL" id="CP042433">
    <property type="protein sequence ID" value="QEC57437.1"/>
    <property type="molecule type" value="Genomic_DNA"/>
</dbReference>
<dbReference type="OrthoDB" id="9808690at2"/>
<evidence type="ECO:0000313" key="4">
    <source>
        <dbReference type="Proteomes" id="UP000321204"/>
    </source>
</evidence>
<organism evidence="3 4">
    <name type="scientific">Flavisolibacter ginsenosidimutans</name>
    <dbReference type="NCBI Taxonomy" id="661481"/>
    <lineage>
        <taxon>Bacteria</taxon>
        <taxon>Pseudomonadati</taxon>
        <taxon>Bacteroidota</taxon>
        <taxon>Chitinophagia</taxon>
        <taxon>Chitinophagales</taxon>
        <taxon>Chitinophagaceae</taxon>
        <taxon>Flavisolibacter</taxon>
    </lineage>
</organism>
<accession>A0A5B8UL89</accession>
<keyword evidence="4" id="KW-1185">Reference proteome</keyword>
<keyword evidence="1" id="KW-1133">Transmembrane helix</keyword>
<dbReference type="PANTHER" id="PTHR37810">
    <property type="entry name" value="IMMUNITY PROTEIN SDPI"/>
    <property type="match status" value="1"/>
</dbReference>
<dbReference type="Proteomes" id="UP000321204">
    <property type="component" value="Chromosome"/>
</dbReference>
<dbReference type="Pfam" id="PF13630">
    <property type="entry name" value="SdpI"/>
    <property type="match status" value="1"/>
</dbReference>
<feature type="transmembrane region" description="Helical" evidence="1">
    <location>
        <begin position="91"/>
        <end position="110"/>
    </location>
</feature>
<dbReference type="Pfam" id="PF07853">
    <property type="entry name" value="DUF1648"/>
    <property type="match status" value="1"/>
</dbReference>
<evidence type="ECO:0000313" key="3">
    <source>
        <dbReference type="EMBL" id="QEC57437.1"/>
    </source>
</evidence>
<feature type="transmembrane region" description="Helical" evidence="1">
    <location>
        <begin position="190"/>
        <end position="211"/>
    </location>
</feature>
<feature type="transmembrane region" description="Helical" evidence="1">
    <location>
        <begin position="168"/>
        <end position="184"/>
    </location>
</feature>
<proteinExistence type="predicted"/>
<dbReference type="AlphaFoldDB" id="A0A5B8UL89"/>
<name>A0A5B8UL89_9BACT</name>
<dbReference type="InterPro" id="IPR012867">
    <property type="entry name" value="DUF1648"/>
</dbReference>
<keyword evidence="1" id="KW-0472">Membrane</keyword>
<evidence type="ECO:0000256" key="1">
    <source>
        <dbReference type="SAM" id="Phobius"/>
    </source>
</evidence>
<evidence type="ECO:0000259" key="2">
    <source>
        <dbReference type="Pfam" id="PF07853"/>
    </source>
</evidence>